<accession>A0A2A5ISS3</accession>
<evidence type="ECO:0000313" key="3">
    <source>
        <dbReference type="Proteomes" id="UP000228754"/>
    </source>
</evidence>
<feature type="domain" description="Antitoxin SocA-like Panacea" evidence="1">
    <location>
        <begin position="23"/>
        <end position="127"/>
    </location>
</feature>
<comment type="caution">
    <text evidence="2">The sequence shown here is derived from an EMBL/GenBank/DDBJ whole genome shotgun (WGS) entry which is preliminary data.</text>
</comment>
<reference evidence="2 3" key="1">
    <citation type="submission" date="2017-06" db="EMBL/GenBank/DDBJ databases">
        <title>Draft Genome Sequence of Bacillus sp Strain 36R Isolated from saline sediment at Atanasia, Sonora, Mexico.</title>
        <authorList>
            <person name="Sanchez Diaz R."/>
            <person name="Quiroz Macias M.E."/>
            <person name="Ibarra Gamez J.C."/>
            <person name="Enciso Ibarra J."/>
            <person name="Gomez Gil B."/>
            <person name="Galaviz Silva L."/>
        </authorList>
    </citation>
    <scope>NUCLEOTIDE SEQUENCE [LARGE SCALE GENOMIC DNA]</scope>
    <source>
        <strain evidence="2 3">36R_ATNSAL</strain>
    </source>
</reference>
<dbReference type="OrthoDB" id="2939174at2"/>
<dbReference type="EMBL" id="NKHG01000105">
    <property type="protein sequence ID" value="PCK20166.1"/>
    <property type="molecule type" value="Genomic_DNA"/>
</dbReference>
<evidence type="ECO:0000259" key="1">
    <source>
        <dbReference type="Pfam" id="PF13274"/>
    </source>
</evidence>
<dbReference type="Proteomes" id="UP000228754">
    <property type="component" value="Unassembled WGS sequence"/>
</dbReference>
<organism evidence="2 3">
    <name type="scientific">Bacillus pumilus</name>
    <name type="common">Bacillus mesentericus</name>
    <dbReference type="NCBI Taxonomy" id="1408"/>
    <lineage>
        <taxon>Bacteria</taxon>
        <taxon>Bacillati</taxon>
        <taxon>Bacillota</taxon>
        <taxon>Bacilli</taxon>
        <taxon>Bacillales</taxon>
        <taxon>Bacillaceae</taxon>
        <taxon>Bacillus</taxon>
    </lineage>
</organism>
<sequence>MELNKLLVYFIKNSNKTVGRTILMKYVYLFEYYYYQKYRQHFTDLSFERYKFGPNQQSVVDTASLLEMQGIINMHAYENYYGKNSYDYSFNACESEDYLLGEKEEEVASFILDTLGNDNYRGVLDFAYSTPPMREIIEEENRDGCQYYGRVIDMSKTKTIFKSNRNSRLEARKRLEAKQTQSGSDQEYYANLLDQYERYSDTRRRANNANF</sequence>
<gene>
    <name evidence="2" type="ORF">CEY02_15030</name>
</gene>
<protein>
    <submittedName>
        <fullName evidence="2">DUF4065 domain-containing protein</fullName>
    </submittedName>
</protein>
<dbReference type="AlphaFoldDB" id="A0A2A5ISS3"/>
<dbReference type="Pfam" id="PF13274">
    <property type="entry name" value="SocA_Panacea"/>
    <property type="match status" value="1"/>
</dbReference>
<dbReference type="InterPro" id="IPR025272">
    <property type="entry name" value="SocA_Panacea"/>
</dbReference>
<evidence type="ECO:0000313" key="2">
    <source>
        <dbReference type="EMBL" id="PCK20166.1"/>
    </source>
</evidence>
<proteinExistence type="predicted"/>
<name>A0A2A5ISS3_BACPU</name>